<reference evidence="2" key="1">
    <citation type="submission" date="2014-09" db="EMBL/GenBank/DDBJ databases">
        <authorList>
            <person name="Magalhaes I.L.F."/>
            <person name="Oliveira U."/>
            <person name="Santos F.R."/>
            <person name="Vidigal T.H.D.A."/>
            <person name="Brescovit A.D."/>
            <person name="Santos A.J."/>
        </authorList>
    </citation>
    <scope>NUCLEOTIDE SEQUENCE</scope>
    <source>
        <tissue evidence="2">Shoot tissue taken approximately 20 cm above the soil surface</tissue>
    </source>
</reference>
<proteinExistence type="predicted"/>
<name>A0A0A9CRH3_ARUDO</name>
<feature type="compositionally biased region" description="Polar residues" evidence="1">
    <location>
        <begin position="74"/>
        <end position="92"/>
    </location>
</feature>
<protein>
    <submittedName>
        <fullName evidence="2">Uncharacterized protein</fullName>
    </submittedName>
</protein>
<dbReference type="EMBL" id="GBRH01221895">
    <property type="protein sequence ID" value="JAD76000.1"/>
    <property type="molecule type" value="Transcribed_RNA"/>
</dbReference>
<feature type="region of interest" description="Disordered" evidence="1">
    <location>
        <begin position="69"/>
        <end position="92"/>
    </location>
</feature>
<feature type="region of interest" description="Disordered" evidence="1">
    <location>
        <begin position="1"/>
        <end position="49"/>
    </location>
</feature>
<reference evidence="2" key="2">
    <citation type="journal article" date="2015" name="Data Brief">
        <title>Shoot transcriptome of the giant reed, Arundo donax.</title>
        <authorList>
            <person name="Barrero R.A."/>
            <person name="Guerrero F.D."/>
            <person name="Moolhuijzen P."/>
            <person name="Goolsby J.A."/>
            <person name="Tidwell J."/>
            <person name="Bellgard S.E."/>
            <person name="Bellgard M.I."/>
        </authorList>
    </citation>
    <scope>NUCLEOTIDE SEQUENCE</scope>
    <source>
        <tissue evidence="2">Shoot tissue taken approximately 20 cm above the soil surface</tissue>
    </source>
</reference>
<dbReference type="AlphaFoldDB" id="A0A0A9CRH3"/>
<evidence type="ECO:0000256" key="1">
    <source>
        <dbReference type="SAM" id="MobiDB-lite"/>
    </source>
</evidence>
<sequence>MWSGRIPGTRTGCGTRRLPPLKSWSPRRQSRGSRRRSRGTVCPSLRPMGRGFMPSLQWRGWLVEELRERGKGLTSPSQTPATRACSQSPFIH</sequence>
<organism evidence="2">
    <name type="scientific">Arundo donax</name>
    <name type="common">Giant reed</name>
    <name type="synonym">Donax arundinaceus</name>
    <dbReference type="NCBI Taxonomy" id="35708"/>
    <lineage>
        <taxon>Eukaryota</taxon>
        <taxon>Viridiplantae</taxon>
        <taxon>Streptophyta</taxon>
        <taxon>Embryophyta</taxon>
        <taxon>Tracheophyta</taxon>
        <taxon>Spermatophyta</taxon>
        <taxon>Magnoliopsida</taxon>
        <taxon>Liliopsida</taxon>
        <taxon>Poales</taxon>
        <taxon>Poaceae</taxon>
        <taxon>PACMAD clade</taxon>
        <taxon>Arundinoideae</taxon>
        <taxon>Arundineae</taxon>
        <taxon>Arundo</taxon>
    </lineage>
</organism>
<accession>A0A0A9CRH3</accession>
<evidence type="ECO:0000313" key="2">
    <source>
        <dbReference type="EMBL" id="JAD76000.1"/>
    </source>
</evidence>
<feature type="compositionally biased region" description="Basic residues" evidence="1">
    <location>
        <begin position="28"/>
        <end position="38"/>
    </location>
</feature>